<feature type="transmembrane region" description="Helical" evidence="11">
    <location>
        <begin position="93"/>
        <end position="115"/>
    </location>
</feature>
<dbReference type="PIRSF" id="PIRSF006603">
    <property type="entry name" value="DinF"/>
    <property type="match status" value="1"/>
</dbReference>
<dbReference type="InterPro" id="IPR048279">
    <property type="entry name" value="MdtK-like"/>
</dbReference>
<evidence type="ECO:0000256" key="7">
    <source>
        <dbReference type="ARBA" id="ARBA00022989"/>
    </source>
</evidence>
<evidence type="ECO:0000256" key="10">
    <source>
        <dbReference type="ARBA" id="ARBA00031636"/>
    </source>
</evidence>
<evidence type="ECO:0000313" key="13">
    <source>
        <dbReference type="Proteomes" id="UP000057981"/>
    </source>
</evidence>
<dbReference type="InterPro" id="IPR044644">
    <property type="entry name" value="DinF-like"/>
</dbReference>
<feature type="transmembrane region" description="Helical" evidence="11">
    <location>
        <begin position="46"/>
        <end position="64"/>
    </location>
</feature>
<dbReference type="InterPro" id="IPR002528">
    <property type="entry name" value="MATE_fam"/>
</dbReference>
<evidence type="ECO:0000256" key="8">
    <source>
        <dbReference type="ARBA" id="ARBA00023065"/>
    </source>
</evidence>
<evidence type="ECO:0000313" key="12">
    <source>
        <dbReference type="EMBL" id="ALJ05678.1"/>
    </source>
</evidence>
<evidence type="ECO:0000256" key="4">
    <source>
        <dbReference type="ARBA" id="ARBA00022449"/>
    </source>
</evidence>
<feature type="transmembrane region" description="Helical" evidence="11">
    <location>
        <begin position="316"/>
        <end position="338"/>
    </location>
</feature>
<protein>
    <recommendedName>
        <fullName evidence="10">Multidrug-efflux transporter</fullName>
    </recommendedName>
</protein>
<evidence type="ECO:0000256" key="5">
    <source>
        <dbReference type="ARBA" id="ARBA00022475"/>
    </source>
</evidence>
<dbReference type="STRING" id="1736674.APS56_11320"/>
<evidence type="ECO:0000256" key="2">
    <source>
        <dbReference type="ARBA" id="ARBA00010199"/>
    </source>
</evidence>
<feature type="transmembrane region" description="Helical" evidence="11">
    <location>
        <begin position="350"/>
        <end position="372"/>
    </location>
</feature>
<dbReference type="EMBL" id="CP012898">
    <property type="protein sequence ID" value="ALJ05678.1"/>
    <property type="molecule type" value="Genomic_DNA"/>
</dbReference>
<evidence type="ECO:0000256" key="9">
    <source>
        <dbReference type="ARBA" id="ARBA00023136"/>
    </source>
</evidence>
<evidence type="ECO:0000256" key="3">
    <source>
        <dbReference type="ARBA" id="ARBA00022448"/>
    </source>
</evidence>
<dbReference type="CDD" id="cd13136">
    <property type="entry name" value="MATE_DinF_like"/>
    <property type="match status" value="1"/>
</dbReference>
<gene>
    <name evidence="12" type="ORF">APS56_11320</name>
</gene>
<dbReference type="OrthoDB" id="5242355at2"/>
<dbReference type="GO" id="GO:0042910">
    <property type="term" value="F:xenobiotic transmembrane transporter activity"/>
    <property type="evidence" value="ECO:0007669"/>
    <property type="project" value="InterPro"/>
</dbReference>
<accession>A0A0N7HYM6</accession>
<keyword evidence="6 11" id="KW-0812">Transmembrane</keyword>
<dbReference type="NCBIfam" id="TIGR00797">
    <property type="entry name" value="matE"/>
    <property type="match status" value="1"/>
</dbReference>
<reference evidence="12 13" key="1">
    <citation type="submission" date="2015-10" db="EMBL/GenBank/DDBJ databases">
        <authorList>
            <person name="Gilbert D.G."/>
        </authorList>
    </citation>
    <scope>NUCLEOTIDE SEQUENCE [LARGE SCALE GENOMIC DNA]</scope>
    <source>
        <strain evidence="13">HZ-22</strain>
    </source>
</reference>
<feature type="transmembrane region" description="Helical" evidence="11">
    <location>
        <begin position="135"/>
        <end position="153"/>
    </location>
</feature>
<feature type="transmembrane region" description="Helical" evidence="11">
    <location>
        <begin position="409"/>
        <end position="431"/>
    </location>
</feature>
<feature type="transmembrane region" description="Helical" evidence="11">
    <location>
        <begin position="12"/>
        <end position="34"/>
    </location>
</feature>
<feature type="transmembrane region" description="Helical" evidence="11">
    <location>
        <begin position="160"/>
        <end position="184"/>
    </location>
</feature>
<keyword evidence="5" id="KW-1003">Cell membrane</keyword>
<feature type="transmembrane region" description="Helical" evidence="11">
    <location>
        <begin position="269"/>
        <end position="296"/>
    </location>
</feature>
<dbReference type="PANTHER" id="PTHR43298">
    <property type="entry name" value="MULTIDRUG RESISTANCE PROTEIN NORM-RELATED"/>
    <property type="match status" value="1"/>
</dbReference>
<keyword evidence="8" id="KW-0406">Ion transport</keyword>
<dbReference type="AlphaFoldDB" id="A0A0N7HYM6"/>
<proteinExistence type="inferred from homology"/>
<dbReference type="KEGG" id="ahz:APS56_11320"/>
<keyword evidence="13" id="KW-1185">Reference proteome</keyword>
<keyword evidence="3" id="KW-0813">Transport</keyword>
<dbReference type="GO" id="GO:0005886">
    <property type="term" value="C:plasma membrane"/>
    <property type="evidence" value="ECO:0007669"/>
    <property type="project" value="UniProtKB-SubCell"/>
</dbReference>
<name>A0A0N7HYM6_9FLAO</name>
<dbReference type="Proteomes" id="UP000057981">
    <property type="component" value="Chromosome"/>
</dbReference>
<feature type="transmembrane region" description="Helical" evidence="11">
    <location>
        <begin position="196"/>
        <end position="216"/>
    </location>
</feature>
<organism evidence="12 13">
    <name type="scientific">Pseudalgibacter alginicilyticus</name>
    <dbReference type="NCBI Taxonomy" id="1736674"/>
    <lineage>
        <taxon>Bacteria</taxon>
        <taxon>Pseudomonadati</taxon>
        <taxon>Bacteroidota</taxon>
        <taxon>Flavobacteriia</taxon>
        <taxon>Flavobacteriales</taxon>
        <taxon>Flavobacteriaceae</taxon>
        <taxon>Pseudalgibacter</taxon>
    </lineage>
</organism>
<evidence type="ECO:0000256" key="1">
    <source>
        <dbReference type="ARBA" id="ARBA00004651"/>
    </source>
</evidence>
<evidence type="ECO:0000256" key="11">
    <source>
        <dbReference type="SAM" id="Phobius"/>
    </source>
</evidence>
<comment type="similarity">
    <text evidence="2">Belongs to the multi antimicrobial extrusion (MATE) (TC 2.A.66.1) family.</text>
</comment>
<sequence>MNTNITLKQINKLAIPALIGGIVEPILSLTDAAIVGNIPINATESLAAVGIVGTFISMLIWVLGQTRSAISSIVSQYVGANKIDTIKNLPAQAIFIITSLSLLIIIGTYPIASAIFKLYNASNLILDYCTEYYKIRVFGFPFTLYTIAIIGVFRGLQNTYYPMIIAIIGAITNIVLDYILVFGISNYLPAMHIQGAAYASLIAQCLMAIIATYYLLKKTDIPLKLSFPFNSEIKRFVLMILNLFVRTVALNVTLYFATRFATGYGAAHIAAYTICINLWFFAAFFVDGYASAGNILSGKLFGAKAYHVLISLSNKLITYGITIGLILAIVGFVFYYPIGRIFSKEPEVLTLFYHSFWMILAMQPFCALAFIFDGMFKGLGKMKFLRNVLLFSTGIVFIPILFFMDFLGYQLHGIFTALTFWILARGIPLIIKFRKIFIPLSEKINFDSKLPK</sequence>
<evidence type="ECO:0000256" key="6">
    <source>
        <dbReference type="ARBA" id="ARBA00022692"/>
    </source>
</evidence>
<dbReference type="GO" id="GO:0015297">
    <property type="term" value="F:antiporter activity"/>
    <property type="evidence" value="ECO:0007669"/>
    <property type="project" value="UniProtKB-KW"/>
</dbReference>
<feature type="transmembrane region" description="Helical" evidence="11">
    <location>
        <begin position="384"/>
        <end position="403"/>
    </location>
</feature>
<dbReference type="InterPro" id="IPR050222">
    <property type="entry name" value="MATE_MdtK"/>
</dbReference>
<dbReference type="GO" id="GO:0006811">
    <property type="term" value="P:monoatomic ion transport"/>
    <property type="evidence" value="ECO:0007669"/>
    <property type="project" value="UniProtKB-KW"/>
</dbReference>
<comment type="subcellular location">
    <subcellularLocation>
        <location evidence="1">Cell membrane</location>
        <topology evidence="1">Multi-pass membrane protein</topology>
    </subcellularLocation>
</comment>
<dbReference type="RefSeq" id="WP_054728171.1">
    <property type="nucleotide sequence ID" value="NZ_CP012898.1"/>
</dbReference>
<feature type="transmembrane region" description="Helical" evidence="11">
    <location>
        <begin position="236"/>
        <end position="257"/>
    </location>
</feature>
<keyword evidence="9 11" id="KW-0472">Membrane</keyword>
<dbReference type="Pfam" id="PF01554">
    <property type="entry name" value="MatE"/>
    <property type="match status" value="2"/>
</dbReference>
<keyword evidence="7 11" id="KW-1133">Transmembrane helix</keyword>
<keyword evidence="4" id="KW-0050">Antiport</keyword>
<dbReference type="PANTHER" id="PTHR43298:SF2">
    <property type="entry name" value="FMN_FAD EXPORTER YEEO-RELATED"/>
    <property type="match status" value="1"/>
</dbReference>
<dbReference type="PATRIC" id="fig|1736674.3.peg.2322"/>